<dbReference type="Gene3D" id="3.30.565.10">
    <property type="entry name" value="Histidine kinase-like ATPase, C-terminal domain"/>
    <property type="match status" value="1"/>
</dbReference>
<dbReference type="SUPFAM" id="SSF55874">
    <property type="entry name" value="ATPase domain of HSP90 chaperone/DNA topoisomerase II/histidine kinase"/>
    <property type="match status" value="1"/>
</dbReference>
<evidence type="ECO:0000256" key="7">
    <source>
        <dbReference type="ARBA" id="ARBA00022777"/>
    </source>
</evidence>
<keyword evidence="6 11" id="KW-0812">Transmembrane</keyword>
<comment type="subcellular location">
    <subcellularLocation>
        <location evidence="2">Membrane</location>
        <topology evidence="2">Multi-pass membrane protein</topology>
    </subcellularLocation>
</comment>
<dbReference type="GO" id="GO:0005886">
    <property type="term" value="C:plasma membrane"/>
    <property type="evidence" value="ECO:0007669"/>
    <property type="project" value="TreeGrafter"/>
</dbReference>
<feature type="transmembrane region" description="Helical" evidence="11">
    <location>
        <begin position="50"/>
        <end position="74"/>
    </location>
</feature>
<gene>
    <name evidence="14" type="ORF">DB31_3895</name>
</gene>
<proteinExistence type="predicted"/>
<keyword evidence="4" id="KW-0597">Phosphoprotein</keyword>
<evidence type="ECO:0000256" key="2">
    <source>
        <dbReference type="ARBA" id="ARBA00004141"/>
    </source>
</evidence>
<keyword evidence="10 11" id="KW-0472">Membrane</keyword>
<dbReference type="CDD" id="cd00082">
    <property type="entry name" value="HisKA"/>
    <property type="match status" value="1"/>
</dbReference>
<dbReference type="Pfam" id="PF00512">
    <property type="entry name" value="HisKA"/>
    <property type="match status" value="1"/>
</dbReference>
<dbReference type="SMART" id="SM00387">
    <property type="entry name" value="HATPase_c"/>
    <property type="match status" value="1"/>
</dbReference>
<evidence type="ECO:0000256" key="3">
    <source>
        <dbReference type="ARBA" id="ARBA00012438"/>
    </source>
</evidence>
<reference evidence="14 15" key="1">
    <citation type="submission" date="2014-04" db="EMBL/GenBank/DDBJ databases">
        <title>Genome assembly of Hyalangium minutum DSM 14724.</title>
        <authorList>
            <person name="Sharma G."/>
            <person name="Subramanian S."/>
        </authorList>
    </citation>
    <scope>NUCLEOTIDE SEQUENCE [LARGE SCALE GENOMIC DNA]</scope>
    <source>
        <strain evidence="14 15">DSM 14724</strain>
    </source>
</reference>
<name>A0A085W518_9BACT</name>
<comment type="caution">
    <text evidence="14">The sequence shown here is derived from an EMBL/GenBank/DDBJ whole genome shotgun (WGS) entry which is preliminary data.</text>
</comment>
<dbReference type="PANTHER" id="PTHR45436">
    <property type="entry name" value="SENSOR HISTIDINE KINASE YKOH"/>
    <property type="match status" value="1"/>
</dbReference>
<evidence type="ECO:0000256" key="5">
    <source>
        <dbReference type="ARBA" id="ARBA00022679"/>
    </source>
</evidence>
<keyword evidence="8 11" id="KW-1133">Transmembrane helix</keyword>
<evidence type="ECO:0000256" key="4">
    <source>
        <dbReference type="ARBA" id="ARBA00022553"/>
    </source>
</evidence>
<accession>A0A085W518</accession>
<evidence type="ECO:0000256" key="6">
    <source>
        <dbReference type="ARBA" id="ARBA00022692"/>
    </source>
</evidence>
<dbReference type="Gene3D" id="6.10.340.10">
    <property type="match status" value="1"/>
</dbReference>
<dbReference type="InterPro" id="IPR003594">
    <property type="entry name" value="HATPase_dom"/>
</dbReference>
<dbReference type="InterPro" id="IPR050428">
    <property type="entry name" value="TCS_sensor_his_kinase"/>
</dbReference>
<keyword evidence="5" id="KW-0808">Transferase</keyword>
<evidence type="ECO:0000313" key="14">
    <source>
        <dbReference type="EMBL" id="KFE62781.1"/>
    </source>
</evidence>
<feature type="domain" description="Histidine kinase" evidence="12">
    <location>
        <begin position="136"/>
        <end position="349"/>
    </location>
</feature>
<dbReference type="InterPro" id="IPR004358">
    <property type="entry name" value="Sig_transdc_His_kin-like_C"/>
</dbReference>
<dbReference type="PATRIC" id="fig|394096.3.peg.7630"/>
<dbReference type="InterPro" id="IPR003661">
    <property type="entry name" value="HisK_dim/P_dom"/>
</dbReference>
<evidence type="ECO:0000313" key="15">
    <source>
        <dbReference type="Proteomes" id="UP000028725"/>
    </source>
</evidence>
<dbReference type="PROSITE" id="PS50109">
    <property type="entry name" value="HIS_KIN"/>
    <property type="match status" value="1"/>
</dbReference>
<evidence type="ECO:0000256" key="8">
    <source>
        <dbReference type="ARBA" id="ARBA00022989"/>
    </source>
</evidence>
<dbReference type="STRING" id="394096.DB31_3895"/>
<dbReference type="InterPro" id="IPR036890">
    <property type="entry name" value="HATPase_C_sf"/>
</dbReference>
<keyword evidence="7 14" id="KW-0418">Kinase</keyword>
<dbReference type="PANTHER" id="PTHR45436:SF15">
    <property type="entry name" value="SENSOR HISTIDINE KINASE CUSS"/>
    <property type="match status" value="1"/>
</dbReference>
<evidence type="ECO:0000259" key="13">
    <source>
        <dbReference type="PROSITE" id="PS50885"/>
    </source>
</evidence>
<protein>
    <recommendedName>
        <fullName evidence="3">histidine kinase</fullName>
        <ecNumber evidence="3">2.7.13.3</ecNumber>
    </recommendedName>
</protein>
<dbReference type="FunFam" id="1.10.287.130:FF:000001">
    <property type="entry name" value="Two-component sensor histidine kinase"/>
    <property type="match status" value="1"/>
</dbReference>
<sequence length="350" mass="37362">MTLFFAGAVLGTILLHGGLVATVLISVEWLERRAAPPGAPEDSLFDELGPVLGALAFTAPFTVLGAAALGRALARQALAPMREASTRTRAARASAFDLSLPVRGSGDEWDELASTLNALLSDARSAYERTRRFTSDAAHELRTPLTIIMGETEVVLRRERAAEEYRRSLEVIQAESRGLSELVEALLTLARADAGQLVTAGEAVDLYLLAQKATQRAERLLAVQARTVQVELSGTSALVRGDPVLLARVLDNLLSNALRHCQGRVRIEVRTAEEGAQVSVVDNGPGVEPSFAPRLFQRFARADTMRGQEGTGLGLALSRTLIEAHGGALTYSCSPAGESVFTVCLPVLPE</sequence>
<dbReference type="PRINTS" id="PR00344">
    <property type="entry name" value="BCTRLSENSOR"/>
</dbReference>
<evidence type="ECO:0000256" key="10">
    <source>
        <dbReference type="ARBA" id="ARBA00023136"/>
    </source>
</evidence>
<evidence type="ECO:0000256" key="9">
    <source>
        <dbReference type="ARBA" id="ARBA00023012"/>
    </source>
</evidence>
<dbReference type="PROSITE" id="PS50885">
    <property type="entry name" value="HAMP"/>
    <property type="match status" value="1"/>
</dbReference>
<dbReference type="SUPFAM" id="SSF47384">
    <property type="entry name" value="Homodimeric domain of signal transducing histidine kinase"/>
    <property type="match status" value="1"/>
</dbReference>
<organism evidence="14 15">
    <name type="scientific">Hyalangium minutum</name>
    <dbReference type="NCBI Taxonomy" id="394096"/>
    <lineage>
        <taxon>Bacteria</taxon>
        <taxon>Pseudomonadati</taxon>
        <taxon>Myxococcota</taxon>
        <taxon>Myxococcia</taxon>
        <taxon>Myxococcales</taxon>
        <taxon>Cystobacterineae</taxon>
        <taxon>Archangiaceae</taxon>
        <taxon>Hyalangium</taxon>
    </lineage>
</organism>
<dbReference type="InterPro" id="IPR005467">
    <property type="entry name" value="His_kinase_dom"/>
</dbReference>
<dbReference type="InterPro" id="IPR036097">
    <property type="entry name" value="HisK_dim/P_sf"/>
</dbReference>
<keyword evidence="9" id="KW-0902">Two-component regulatory system</keyword>
<evidence type="ECO:0000259" key="12">
    <source>
        <dbReference type="PROSITE" id="PS50109"/>
    </source>
</evidence>
<dbReference type="Gene3D" id="1.10.287.130">
    <property type="match status" value="1"/>
</dbReference>
<dbReference type="AlphaFoldDB" id="A0A085W518"/>
<dbReference type="CDD" id="cd00075">
    <property type="entry name" value="HATPase"/>
    <property type="match status" value="1"/>
</dbReference>
<evidence type="ECO:0000256" key="1">
    <source>
        <dbReference type="ARBA" id="ARBA00000085"/>
    </source>
</evidence>
<dbReference type="InterPro" id="IPR003660">
    <property type="entry name" value="HAMP_dom"/>
</dbReference>
<dbReference type="Pfam" id="PF02518">
    <property type="entry name" value="HATPase_c"/>
    <property type="match status" value="1"/>
</dbReference>
<dbReference type="EMBL" id="JMCB01000020">
    <property type="protein sequence ID" value="KFE62781.1"/>
    <property type="molecule type" value="Genomic_DNA"/>
</dbReference>
<dbReference type="EC" id="2.7.13.3" evidence="3"/>
<feature type="domain" description="HAMP" evidence="13">
    <location>
        <begin position="75"/>
        <end position="128"/>
    </location>
</feature>
<keyword evidence="15" id="KW-1185">Reference proteome</keyword>
<dbReference type="SMART" id="SM00388">
    <property type="entry name" value="HisKA"/>
    <property type="match status" value="1"/>
</dbReference>
<comment type="catalytic activity">
    <reaction evidence="1">
        <text>ATP + protein L-histidine = ADP + protein N-phospho-L-histidine.</text>
        <dbReference type="EC" id="2.7.13.3"/>
    </reaction>
</comment>
<dbReference type="Proteomes" id="UP000028725">
    <property type="component" value="Unassembled WGS sequence"/>
</dbReference>
<evidence type="ECO:0000256" key="11">
    <source>
        <dbReference type="SAM" id="Phobius"/>
    </source>
</evidence>
<dbReference type="GO" id="GO:0000155">
    <property type="term" value="F:phosphorelay sensor kinase activity"/>
    <property type="evidence" value="ECO:0007669"/>
    <property type="project" value="InterPro"/>
</dbReference>